<comment type="caution">
    <text evidence="2">The sequence shown here is derived from an EMBL/GenBank/DDBJ whole genome shotgun (WGS) entry which is preliminary data.</text>
</comment>
<feature type="transmembrane region" description="Helical" evidence="1">
    <location>
        <begin position="778"/>
        <end position="797"/>
    </location>
</feature>
<keyword evidence="1" id="KW-0812">Transmembrane</keyword>
<dbReference type="Proteomes" id="UP000813462">
    <property type="component" value="Unassembled WGS sequence"/>
</dbReference>
<dbReference type="GO" id="GO:0006405">
    <property type="term" value="P:RNA export from nucleus"/>
    <property type="evidence" value="ECO:0007669"/>
    <property type="project" value="TreeGrafter"/>
</dbReference>
<dbReference type="GO" id="GO:0044611">
    <property type="term" value="C:nuclear pore inner ring"/>
    <property type="evidence" value="ECO:0007669"/>
    <property type="project" value="TreeGrafter"/>
</dbReference>
<dbReference type="GO" id="GO:0017056">
    <property type="term" value="F:structural constituent of nuclear pore"/>
    <property type="evidence" value="ECO:0007669"/>
    <property type="project" value="InterPro"/>
</dbReference>
<dbReference type="GO" id="GO:0006606">
    <property type="term" value="P:protein import into nucleus"/>
    <property type="evidence" value="ECO:0007669"/>
    <property type="project" value="TreeGrafter"/>
</dbReference>
<evidence type="ECO:0000313" key="3">
    <source>
        <dbReference type="Proteomes" id="UP000813462"/>
    </source>
</evidence>
<accession>A0A978UUB7</accession>
<proteinExistence type="predicted"/>
<protein>
    <recommendedName>
        <fullName evidence="4">Nucleoporin NUP188 homolog</fullName>
    </recommendedName>
</protein>
<keyword evidence="1" id="KW-1133">Transmembrane helix</keyword>
<organism evidence="2 3">
    <name type="scientific">Ziziphus jujuba var. spinosa</name>
    <dbReference type="NCBI Taxonomy" id="714518"/>
    <lineage>
        <taxon>Eukaryota</taxon>
        <taxon>Viridiplantae</taxon>
        <taxon>Streptophyta</taxon>
        <taxon>Embryophyta</taxon>
        <taxon>Tracheophyta</taxon>
        <taxon>Spermatophyta</taxon>
        <taxon>Magnoliopsida</taxon>
        <taxon>eudicotyledons</taxon>
        <taxon>Gunneridae</taxon>
        <taxon>Pentapetalae</taxon>
        <taxon>rosids</taxon>
        <taxon>fabids</taxon>
        <taxon>Rosales</taxon>
        <taxon>Rhamnaceae</taxon>
        <taxon>Paliureae</taxon>
        <taxon>Ziziphus</taxon>
    </lineage>
</organism>
<evidence type="ECO:0008006" key="4">
    <source>
        <dbReference type="Google" id="ProtNLM"/>
    </source>
</evidence>
<keyword evidence="1" id="KW-0472">Membrane</keyword>
<name>A0A978UUB7_ZIZJJ</name>
<dbReference type="PANTHER" id="PTHR31431:SF1">
    <property type="entry name" value="NUCLEOPORIN NUP188"/>
    <property type="match status" value="1"/>
</dbReference>
<evidence type="ECO:0000313" key="2">
    <source>
        <dbReference type="EMBL" id="KAH7518467.1"/>
    </source>
</evidence>
<gene>
    <name evidence="2" type="ORF">FEM48_Zijuj09G0174600</name>
</gene>
<feature type="transmembrane region" description="Helical" evidence="1">
    <location>
        <begin position="857"/>
        <end position="882"/>
    </location>
</feature>
<dbReference type="PANTHER" id="PTHR31431">
    <property type="entry name" value="NUCLEOPORIN NUP188 HOMOLOG"/>
    <property type="match status" value="1"/>
</dbReference>
<sequence>MANTNSVDSSLWWDPFSLLLTELENASLSSDLPPYLVKKLKENRAWFVNTLSFFRPPNAKSREALHSRELKIGSHLLNIRPELKDQALEISSFLYLDEVQSYIIVERAAEKSNLAFDSMLQELVHVILLEYYIERQCLLKCTRRILIHALSLENGSKDGNNIGEEALGLISEGLESKIISVLQDLLASSHPDQMDVDLFTLWAEETLIEDNLILDILFLAYYESFCTCNGERWKKLCFLYKGILSGSYNFEKLTVSTEAYRSSYQAKIQLLLILIETLDLENLLQLVHDEMPWRQGASPFSLVDIQEMDSIISSFNAFETKEAGPLILTWAVFLCLISSLPRKEENDVIMDFDHVGYVRQAFEAASLSSFLEILQSDIFSESDGPVAGYRSVLRTFISAFIASYEISLQLEDSTLNLILDFLCKVYRGEESLCMQFWDRESFVDGPIRCLLCNLEGEFPFRTMELIRLLSSLCEGNWPAECVYNFLDKSVGISSLFEITSNSLVDDVSQIVETHVPFHIPGIEGLLIPSNTRGHILKIVGGNTALVRWEYTHSGVLVLLMRLAQELYVDSSEEVLLTLDLLFRMVSFNTVQSAVPFVWFRCLVGLYSRKEEDDNNGKLATAVCFAMMDIGSSLHIHTTGMNGQMESSMWVVEIICTLVRKLSPNSRNAAVMSLGINTLAKMLKCSPSNVAAVTLKANIFDVPLKMSVLDAGSYGSSSGLLLENEFITLSFSSGSWLLSGKLAKMLLIDCEQNDNDCPLTISVLEFTIQLMETGFENDAVLALVVFSLQYVLVNHQYWKYKVKHTRWRITLKVLELIRKGIMITSYSEKLGEIIRDMLLCDSSIHNTLFRIVCTTSQALEVCLLILSCHVLLFSFFFSFFFPFTNISISFLQKLYTSRLFDLVEIEGLTVAICSVLDILFNMLSKFSKDMSSSLPIFLQSVISSGIKPIPVVAAIVSLISYFRNPAIQIGAAKVLSMLLMLADVLQQCLNGSSFGIDDKQITELRHSVSYILLQQSVGQEDLFVAIVNLLTSAACYQPAFFVAVFSTQENLDVRPNNASGVMLPGDEVSLKAVDSKKSSLVDALLGFVVDSDDIINSNPRVLFSILNFFKALWQRASQYTSFLDSLKSSEKFWRQLSNFILLTSGVDNPSVENLTEMEALNLAYRYRCQSVIMEIMAYDMFLQKKLLDVEPLAKQAPESRDRVENSISTKKSNATNLCDQRNILSSWFRTSVLDNLIKSLASYDYDNESYFLAKVAASLVTVHVIGKLAAGDSGSLSISSLEKINTLSNKLRSHPAFSELLLQYSKRGYSEGKELNNLVLSDLYYQLQGELEGRKISSGPFKELSQYLVESRVLQAYHKYDIDPFVTAKDLYLFDLVHVRAELGLDLWDHSKWKTSKAIVERMLKYMQDANSMVLLANSKLSALKALTNVIIIFENDVVLRFENLLQCENSNGKLKSVLSIVVDLSLGQQTATKEKSSDQIVLSCIDHICRCFRATVESLTPFMGASTDTFHFLTAQAELLLHLMQSRHKSVTLSICILVLKTSGSGLKVLTDFRPSVDEVNNTLNLLLLLLLSTVEFSCLNSQFGGIFDVESVEDIAKFSNVCLGLLPVLCNRIATAEHCTLALTIVDLILRSFLTPNTWFPIVQNHLQLQYVIMKLQDKNSFSSISIIMKFFLTLARVREGAEMLLNSGFLSSLRLLFSESLGDTPFMLTNNKGSLSISSEKIEKPQQIWGLGLAVITAMVQSLGDGSSCVDFLDNVIPYLFCEKAYMISYYLSAPDFPSDDHDKKRPRAQRTPSSLTTLKETEHTLMLMCVLAKHWNSWVKAMKEMDSHLREQSIHLLAFISRGTQRVGESPSATVPLLCPPVLKEEFEYCKKPSFINSRNGWFALVPLGCVSKQKFPAVSTTTALIIRSRATENALHASQTYFSDEVALQIYRITFLLLKFLCLQAEGASRRAEEVGYVDLAHFPELPMPEILHGLQDQAIAIVTELCAANKLKQIPKQVQNICCLLLQIMEMALYLELCVLQICGIRPVLGRVEDFSKAVKQLIRATEGHAFLKGSVKSLKHIISFVYPGLLQTEELM</sequence>
<reference evidence="2" key="1">
    <citation type="journal article" date="2021" name="Front. Plant Sci.">
        <title>Chromosome-Scale Genome Assembly for Chinese Sour Jujube and Insights Into Its Genome Evolution and Domestication Signature.</title>
        <authorList>
            <person name="Shen L.-Y."/>
            <person name="Luo H."/>
            <person name="Wang X.-L."/>
            <person name="Wang X.-M."/>
            <person name="Qiu X.-J."/>
            <person name="Liu H."/>
            <person name="Zhou S.-S."/>
            <person name="Jia K.-H."/>
            <person name="Nie S."/>
            <person name="Bao Y.-T."/>
            <person name="Zhang R.-G."/>
            <person name="Yun Q.-Z."/>
            <person name="Chai Y.-H."/>
            <person name="Lu J.-Y."/>
            <person name="Li Y."/>
            <person name="Zhao S.-W."/>
            <person name="Mao J.-F."/>
            <person name="Jia S.-G."/>
            <person name="Mao Y.-M."/>
        </authorList>
    </citation>
    <scope>NUCLEOTIDE SEQUENCE</scope>
    <source>
        <strain evidence="2">AT0</strain>
        <tissue evidence="2">Leaf</tissue>
    </source>
</reference>
<dbReference type="EMBL" id="JAEACU010000009">
    <property type="protein sequence ID" value="KAH7518467.1"/>
    <property type="molecule type" value="Genomic_DNA"/>
</dbReference>
<evidence type="ECO:0000256" key="1">
    <source>
        <dbReference type="SAM" id="Phobius"/>
    </source>
</evidence>
<dbReference type="InterPro" id="IPR044840">
    <property type="entry name" value="Nup188"/>
</dbReference>